<dbReference type="GO" id="GO:0005524">
    <property type="term" value="F:ATP binding"/>
    <property type="evidence" value="ECO:0007669"/>
    <property type="project" value="UniProtKB-KW"/>
</dbReference>
<dbReference type="FunFam" id="3.40.50.300:FF:000356">
    <property type="entry name" value="DNA repair protein RecN"/>
    <property type="match status" value="1"/>
</dbReference>
<evidence type="ECO:0000313" key="12">
    <source>
        <dbReference type="Proteomes" id="UP000593601"/>
    </source>
</evidence>
<dbReference type="AlphaFoldDB" id="A0A7M2RL28"/>
<reference evidence="11 12" key="1">
    <citation type="submission" date="2020-10" db="EMBL/GenBank/DDBJ databases">
        <title>Blautia liquoris sp.nov., isolated from the mud in a fermentation cellar used for the production of Chinese strong-flavoured liquor.</title>
        <authorList>
            <person name="Lu L."/>
        </authorList>
    </citation>
    <scope>NUCLEOTIDE SEQUENCE [LARGE SCALE GENOMIC DNA]</scope>
    <source>
        <strain evidence="11 12">LZLJ-3</strain>
    </source>
</reference>
<evidence type="ECO:0000256" key="4">
    <source>
        <dbReference type="ARBA" id="ARBA00022763"/>
    </source>
</evidence>
<evidence type="ECO:0000256" key="7">
    <source>
        <dbReference type="ARBA" id="ARBA00033408"/>
    </source>
</evidence>
<dbReference type="SUPFAM" id="SSF52540">
    <property type="entry name" value="P-loop containing nucleoside triphosphate hydrolases"/>
    <property type="match status" value="2"/>
</dbReference>
<gene>
    <name evidence="11" type="primary">recN</name>
    <name evidence="11" type="ORF">INP51_03625</name>
</gene>
<keyword evidence="3" id="KW-0547">Nucleotide-binding</keyword>
<dbReference type="PIRSF" id="PIRSF003128">
    <property type="entry name" value="RecN"/>
    <property type="match status" value="1"/>
</dbReference>
<evidence type="ECO:0000256" key="6">
    <source>
        <dbReference type="ARBA" id="ARBA00023204"/>
    </source>
</evidence>
<evidence type="ECO:0000256" key="8">
    <source>
        <dbReference type="PIRNR" id="PIRNR003128"/>
    </source>
</evidence>
<keyword evidence="4 8" id="KW-0227">DNA damage</keyword>
<dbReference type="GO" id="GO:0009432">
    <property type="term" value="P:SOS response"/>
    <property type="evidence" value="ECO:0007669"/>
    <property type="project" value="TreeGrafter"/>
</dbReference>
<dbReference type="GO" id="GO:0043590">
    <property type="term" value="C:bacterial nucleoid"/>
    <property type="evidence" value="ECO:0007669"/>
    <property type="project" value="TreeGrafter"/>
</dbReference>
<dbReference type="KEGG" id="bliq:INP51_03625"/>
<evidence type="ECO:0000313" key="11">
    <source>
        <dbReference type="EMBL" id="QOV20052.1"/>
    </source>
</evidence>
<evidence type="ECO:0000256" key="3">
    <source>
        <dbReference type="ARBA" id="ARBA00022741"/>
    </source>
</evidence>
<evidence type="ECO:0000256" key="2">
    <source>
        <dbReference type="ARBA" id="ARBA00021315"/>
    </source>
</evidence>
<accession>A0A7M2RL28</accession>
<dbReference type="InterPro" id="IPR038729">
    <property type="entry name" value="Rad50/SbcC_AAA"/>
</dbReference>
<evidence type="ECO:0000256" key="9">
    <source>
        <dbReference type="SAM" id="Coils"/>
    </source>
</evidence>
<dbReference type="NCBIfam" id="TIGR00634">
    <property type="entry name" value="recN"/>
    <property type="match status" value="1"/>
</dbReference>
<dbReference type="PANTHER" id="PTHR11059">
    <property type="entry name" value="DNA REPAIR PROTEIN RECN"/>
    <property type="match status" value="1"/>
</dbReference>
<dbReference type="CDD" id="cd03241">
    <property type="entry name" value="ABC_RecN"/>
    <property type="match status" value="2"/>
</dbReference>
<keyword evidence="12" id="KW-1185">Reference proteome</keyword>
<dbReference type="RefSeq" id="WP_193736372.1">
    <property type="nucleotide sequence ID" value="NZ_CP063304.1"/>
</dbReference>
<dbReference type="Pfam" id="PF13476">
    <property type="entry name" value="AAA_23"/>
    <property type="match status" value="1"/>
</dbReference>
<dbReference type="EMBL" id="CP063304">
    <property type="protein sequence ID" value="QOV20052.1"/>
    <property type="molecule type" value="Genomic_DNA"/>
</dbReference>
<evidence type="ECO:0000256" key="1">
    <source>
        <dbReference type="ARBA" id="ARBA00009441"/>
    </source>
</evidence>
<comment type="function">
    <text evidence="8">May be involved in recombinational repair of damaged DNA.</text>
</comment>
<dbReference type="Gene3D" id="3.40.50.300">
    <property type="entry name" value="P-loop containing nucleotide triphosphate hydrolases"/>
    <property type="match status" value="2"/>
</dbReference>
<keyword evidence="9" id="KW-0175">Coiled coil</keyword>
<organism evidence="11 12">
    <name type="scientific">Blautia liquoris</name>
    <dbReference type="NCBI Taxonomy" id="2779518"/>
    <lineage>
        <taxon>Bacteria</taxon>
        <taxon>Bacillati</taxon>
        <taxon>Bacillota</taxon>
        <taxon>Clostridia</taxon>
        <taxon>Lachnospirales</taxon>
        <taxon>Lachnospiraceae</taxon>
        <taxon>Blautia</taxon>
    </lineage>
</organism>
<dbReference type="InterPro" id="IPR004604">
    <property type="entry name" value="DNA_recomb/repair_RecN"/>
</dbReference>
<dbReference type="FunFam" id="3.40.50.300:FF:000319">
    <property type="entry name" value="DNA repair protein RecN"/>
    <property type="match status" value="1"/>
</dbReference>
<protein>
    <recommendedName>
        <fullName evidence="2 8">DNA repair protein RecN</fullName>
    </recommendedName>
    <alternativeName>
        <fullName evidence="7 8">Recombination protein N</fullName>
    </alternativeName>
</protein>
<keyword evidence="6 8" id="KW-0234">DNA repair</keyword>
<evidence type="ECO:0000259" key="10">
    <source>
        <dbReference type="Pfam" id="PF13476"/>
    </source>
</evidence>
<dbReference type="InterPro" id="IPR027417">
    <property type="entry name" value="P-loop_NTPase"/>
</dbReference>
<dbReference type="GO" id="GO:0006310">
    <property type="term" value="P:DNA recombination"/>
    <property type="evidence" value="ECO:0007669"/>
    <property type="project" value="InterPro"/>
</dbReference>
<name>A0A7M2RL28_9FIRM</name>
<dbReference type="GO" id="GO:0006302">
    <property type="term" value="P:double-strand break repair"/>
    <property type="evidence" value="ECO:0007669"/>
    <property type="project" value="InterPro"/>
</dbReference>
<evidence type="ECO:0000256" key="5">
    <source>
        <dbReference type="ARBA" id="ARBA00022840"/>
    </source>
</evidence>
<feature type="domain" description="Rad50/SbcC-type AAA" evidence="10">
    <location>
        <begin position="5"/>
        <end position="217"/>
    </location>
</feature>
<dbReference type="PANTHER" id="PTHR11059:SF0">
    <property type="entry name" value="DNA REPAIR PROTEIN RECN"/>
    <property type="match status" value="1"/>
</dbReference>
<dbReference type="Proteomes" id="UP000593601">
    <property type="component" value="Chromosome"/>
</dbReference>
<feature type="coiled-coil region" evidence="9">
    <location>
        <begin position="338"/>
        <end position="365"/>
    </location>
</feature>
<sequence length="563" mass="64193">MLTNLHVKNLALIDEIEVEFGSGLNILTGETGAGKSVIIGSVNLALGRKMSKEMIRKGEQSALVELVFQTSNSKVVKKLKEMEIDVSDGQIIITRKLTEGRSISKINGETCTAAQIKNISSDLLDIHGQHEHQSLLYKDRQLAILDAYAQEEIREDRLEVERGYKNFKKIKKELSEYQMDQEGRAREIDFLEFEINEIESASLIRGEDEQLEQKYKKMFHARKIAESLNQVYTLSAYEDENGAGEQIGRAIRELSQISGYDSALGEMEKVLTDIEGLLNDFNRELSDYQSKNLIFSEEEFIEVENRLDDINHLKSKYGNSIDEILDYQQKQNEKLQQMLHYEERKEKLAADLRTAEEKLEASSHNLSEKRRFYSNRLEKEIVKGVEDLNFESVKFKIDFQRLEQYTQNGYDSIEFQISTNPGEKLKSLAKVVSGGELSRIMLAIKTILADKDDTETLIFDEIDTGISGRTASRVAEKMNQIGKNHQVLAITHLPQIAAMADKHFEISKFTEGMKTKTIIQKLSEEESIMELARILGGAKITKAVEENAKEMKELARIQKSSRL</sequence>
<comment type="similarity">
    <text evidence="1 8">Belongs to the RecN family.</text>
</comment>
<dbReference type="GO" id="GO:0016887">
    <property type="term" value="F:ATP hydrolysis activity"/>
    <property type="evidence" value="ECO:0007669"/>
    <property type="project" value="InterPro"/>
</dbReference>
<keyword evidence="5" id="KW-0067">ATP-binding</keyword>
<proteinExistence type="inferred from homology"/>